<evidence type="ECO:0000256" key="3">
    <source>
        <dbReference type="ARBA" id="ARBA00022801"/>
    </source>
</evidence>
<dbReference type="PANTHER" id="PTHR36303">
    <property type="entry name" value="2',3'-CYCLIC-NUCLEOTIDE 2'-PHOSPHODIESTERASE"/>
    <property type="match status" value="1"/>
</dbReference>
<evidence type="ECO:0000256" key="2">
    <source>
        <dbReference type="ARBA" id="ARBA00022723"/>
    </source>
</evidence>
<evidence type="ECO:0000256" key="4">
    <source>
        <dbReference type="ARBA" id="ARBA00023004"/>
    </source>
</evidence>
<evidence type="ECO:0000256" key="6">
    <source>
        <dbReference type="PIRSR" id="PIRSR004789-50"/>
    </source>
</evidence>
<keyword evidence="9" id="KW-1185">Reference proteome</keyword>
<dbReference type="GO" id="GO:0004113">
    <property type="term" value="F:2',3'-cyclic-nucleotide 3'-phosphodiesterase activity"/>
    <property type="evidence" value="ECO:0007669"/>
    <property type="project" value="TreeGrafter"/>
</dbReference>
<sequence length="255" mass="28527">MGQEMIHEYLPRLKQRYKPQVTIVNGENATLVGKGITKKIYKGLLQDGADVVTMGNHTWDNQEILDFIDQTHKLVRPANFPEGTPGRGFTVVNVNQQKLAVINLQGRVFLNDLDDPFRKADALLTELLKQTDYIFIDFHAETTSEKMAFARYVDGRASAVVGTHTHVQTSDARILPQGTAYLTDAGMTGPYDGVLGTKYEKVIQRFLTQRPVRFEVETDGGGQLDGCVVDLSDKSGRARQIKSFQINPDHPFMND</sequence>
<dbReference type="EMBL" id="JQAZ01000004">
    <property type="protein sequence ID" value="KRN31365.1"/>
    <property type="molecule type" value="Genomic_DNA"/>
</dbReference>
<evidence type="ECO:0000313" key="8">
    <source>
        <dbReference type="EMBL" id="KRN31365.1"/>
    </source>
</evidence>
<organism evidence="7 10">
    <name type="scientific">Lactobacillus selangorensis</name>
    <dbReference type="NCBI Taxonomy" id="81857"/>
    <lineage>
        <taxon>Bacteria</taxon>
        <taxon>Bacillati</taxon>
        <taxon>Bacillota</taxon>
        <taxon>Bacilli</taxon>
        <taxon>Lactobacillales</taxon>
        <taxon>Lactobacillaceae</taxon>
        <taxon>Lactobacillus</taxon>
    </lineage>
</organism>
<dbReference type="NCBIfam" id="TIGR00282">
    <property type="entry name" value="TIGR00282 family metallophosphoesterase"/>
    <property type="match status" value="1"/>
</dbReference>
<dbReference type="GO" id="GO:0046872">
    <property type="term" value="F:metal ion binding"/>
    <property type="evidence" value="ECO:0007669"/>
    <property type="project" value="UniProtKB-KW"/>
</dbReference>
<dbReference type="Proteomes" id="UP000051751">
    <property type="component" value="Unassembled WGS sequence"/>
</dbReference>
<comment type="similarity">
    <text evidence="5">Belongs to the YmdB-like family.</text>
</comment>
<accession>A0A0R2FGR6</accession>
<comment type="cofactor">
    <cofactor evidence="1">
        <name>Fe(3+)</name>
        <dbReference type="ChEBI" id="CHEBI:29034"/>
    </cofactor>
</comment>
<dbReference type="CDD" id="cd07382">
    <property type="entry name" value="MPP_DR1281"/>
    <property type="match status" value="1"/>
</dbReference>
<comment type="caution">
    <text evidence="7">The sequence shown here is derived from an EMBL/GenBank/DDBJ whole genome shotgun (WGS) entry which is preliminary data.</text>
</comment>
<keyword evidence="3" id="KW-0378">Hydrolase</keyword>
<dbReference type="Pfam" id="PF13277">
    <property type="entry name" value="YmdB"/>
    <property type="match status" value="1"/>
</dbReference>
<reference evidence="9 10" key="1">
    <citation type="journal article" date="2015" name="Genome Announc.">
        <title>Expanding the biotechnology potential of lactobacilli through comparative genomics of 213 strains and associated genera.</title>
        <authorList>
            <person name="Sun Z."/>
            <person name="Harris H.M."/>
            <person name="McCann A."/>
            <person name="Guo C."/>
            <person name="Argimon S."/>
            <person name="Zhang W."/>
            <person name="Yang X."/>
            <person name="Jeffery I.B."/>
            <person name="Cooney J.C."/>
            <person name="Kagawa T.F."/>
            <person name="Liu W."/>
            <person name="Song Y."/>
            <person name="Salvetti E."/>
            <person name="Wrobel A."/>
            <person name="Rasinkangas P."/>
            <person name="Parkhill J."/>
            <person name="Rea M.C."/>
            <person name="O'Sullivan O."/>
            <person name="Ritari J."/>
            <person name="Douillard F.P."/>
            <person name="Paul Ross R."/>
            <person name="Yang R."/>
            <person name="Briner A.E."/>
            <person name="Felis G.E."/>
            <person name="de Vos W.M."/>
            <person name="Barrangou R."/>
            <person name="Klaenhammer T.R."/>
            <person name="Caufield P.W."/>
            <person name="Cui Y."/>
            <person name="Zhang H."/>
            <person name="O'Toole P.W."/>
        </authorList>
    </citation>
    <scope>NUCLEOTIDE SEQUENCE [LARGE SCALE GENOMIC DNA]</scope>
    <source>
        <strain evidence="7 10">ATCC BAA-66</strain>
        <strain evidence="8 9">DSM 13344</strain>
    </source>
</reference>
<feature type="active site" description="Proton donor" evidence="6">
    <location>
        <position position="57"/>
    </location>
</feature>
<dbReference type="InterPro" id="IPR029052">
    <property type="entry name" value="Metallo-depent_PP-like"/>
</dbReference>
<dbReference type="PATRIC" id="fig|81857.3.peg.2140"/>
<keyword evidence="2" id="KW-0479">Metal-binding</keyword>
<evidence type="ECO:0000313" key="9">
    <source>
        <dbReference type="Proteomes" id="UP000051645"/>
    </source>
</evidence>
<evidence type="ECO:0000256" key="1">
    <source>
        <dbReference type="ARBA" id="ARBA00001965"/>
    </source>
</evidence>
<evidence type="ECO:0000313" key="10">
    <source>
        <dbReference type="Proteomes" id="UP000051751"/>
    </source>
</evidence>
<dbReference type="Proteomes" id="UP000051645">
    <property type="component" value="Unassembled WGS sequence"/>
</dbReference>
<dbReference type="AlphaFoldDB" id="A0A0R2FGR6"/>
<name>A0A0R2FGR6_9LACO</name>
<dbReference type="EMBL" id="JQAT01000008">
    <property type="protein sequence ID" value="KRN27438.1"/>
    <property type="molecule type" value="Genomic_DNA"/>
</dbReference>
<dbReference type="STRING" id="81857.IV38_GL002090"/>
<dbReference type="SUPFAM" id="SSF56300">
    <property type="entry name" value="Metallo-dependent phosphatases"/>
    <property type="match status" value="1"/>
</dbReference>
<evidence type="ECO:0000313" key="7">
    <source>
        <dbReference type="EMBL" id="KRN27438.1"/>
    </source>
</evidence>
<dbReference type="FunFam" id="3.60.21.10:FF:000016">
    <property type="entry name" value="Putative metallophosphoesterase"/>
    <property type="match status" value="1"/>
</dbReference>
<dbReference type="PANTHER" id="PTHR36303:SF1">
    <property type="entry name" value="2',3'-CYCLIC-NUCLEOTIDE 2'-PHOSPHODIESTERASE"/>
    <property type="match status" value="1"/>
</dbReference>
<dbReference type="PIRSF" id="PIRSF004789">
    <property type="entry name" value="DR1281"/>
    <property type="match status" value="1"/>
</dbReference>
<dbReference type="InterPro" id="IPR005235">
    <property type="entry name" value="YmdB-like"/>
</dbReference>
<dbReference type="Gene3D" id="3.60.21.10">
    <property type="match status" value="1"/>
</dbReference>
<evidence type="ECO:0000256" key="5">
    <source>
        <dbReference type="ARBA" id="ARBA00061401"/>
    </source>
</evidence>
<proteinExistence type="inferred from homology"/>
<gene>
    <name evidence="7" type="ORF">IV38_GL002090</name>
    <name evidence="8" type="ORF">IV40_GL001360</name>
</gene>
<keyword evidence="4" id="KW-0408">Iron</keyword>
<protein>
    <submittedName>
        <fullName evidence="7">Calcineurin-like phosphoesterase family protein</fullName>
    </submittedName>
</protein>